<dbReference type="VEuPathDB" id="VectorBase:AALFPA_061442"/>
<sequence length="113" mass="12389">MRTLAVVSFALCCLIAVTFAGQGVLLKATHPDHPGKCYDEGSGLVFDPDEEKSIPGECTMAYCSKGFSLTYTSCIKAVVDDPNCEKIKQDLTKDYPECCHTYKCVHDGKVSYH</sequence>
<reference evidence="5" key="1">
    <citation type="journal article" date="2007" name="Insect Biochem. Mol. Biol.">
        <title>An insight into the sialome of the adult female mosquito Aedes albopictus.</title>
        <authorList>
            <person name="Arca B."/>
            <person name="Lombardo F."/>
            <person name="Francischetti I.M."/>
            <person name="Pham V.M."/>
            <person name="Mestres-Simon M."/>
            <person name="Andersen J.F."/>
            <person name="Ribeiro J.M."/>
        </authorList>
    </citation>
    <scope>NUCLEOTIDE SEQUENCE</scope>
    <source>
        <tissue evidence="5">Salivary glands</tissue>
    </source>
</reference>
<dbReference type="SMART" id="SM01318">
    <property type="entry name" value="SVWC"/>
    <property type="match status" value="1"/>
</dbReference>
<organism evidence="5">
    <name type="scientific">Aedes albopictus</name>
    <name type="common">Asian tiger mosquito</name>
    <name type="synonym">Stegomyia albopicta</name>
    <dbReference type="NCBI Taxonomy" id="7160"/>
    <lineage>
        <taxon>Eukaryota</taxon>
        <taxon>Metazoa</taxon>
        <taxon>Ecdysozoa</taxon>
        <taxon>Arthropoda</taxon>
        <taxon>Hexapoda</taxon>
        <taxon>Insecta</taxon>
        <taxon>Pterygota</taxon>
        <taxon>Neoptera</taxon>
        <taxon>Endopterygota</taxon>
        <taxon>Diptera</taxon>
        <taxon>Nematocera</taxon>
        <taxon>Culicoidea</taxon>
        <taxon>Culicidae</taxon>
        <taxon>Culicinae</taxon>
        <taxon>Aedini</taxon>
        <taxon>Aedes</taxon>
        <taxon>Stegomyia</taxon>
    </lineage>
</organism>
<feature type="domain" description="Single" evidence="4">
    <location>
        <begin position="37"/>
        <end position="104"/>
    </location>
</feature>
<dbReference type="VEuPathDB" id="VectorBase:AALFPA_043209"/>
<dbReference type="VEuPathDB" id="VectorBase:AALC636_018374"/>
<keyword evidence="3" id="KW-0732">Signal</keyword>
<feature type="signal peptide" evidence="3">
    <location>
        <begin position="1"/>
        <end position="20"/>
    </location>
</feature>
<protein>
    <submittedName>
        <fullName evidence="5">Putative salivary Cys-rich secreted peptide</fullName>
    </submittedName>
</protein>
<dbReference type="EMBL" id="AY826095">
    <property type="protein sequence ID" value="AAV90667.1"/>
    <property type="molecule type" value="mRNA"/>
</dbReference>
<keyword evidence="2" id="KW-0964">Secreted</keyword>
<dbReference type="InterPro" id="IPR029277">
    <property type="entry name" value="SVWC_dom"/>
</dbReference>
<dbReference type="PANTHER" id="PTHR39957:SF1">
    <property type="entry name" value="AT09846P1-RELATED"/>
    <property type="match status" value="1"/>
</dbReference>
<dbReference type="AlphaFoldDB" id="Q5MIW5"/>
<name>Q5MIW5_AEDAL</name>
<evidence type="ECO:0000259" key="4">
    <source>
        <dbReference type="SMART" id="SM01318"/>
    </source>
</evidence>
<dbReference type="Pfam" id="PF15430">
    <property type="entry name" value="SVWC"/>
    <property type="match status" value="1"/>
</dbReference>
<evidence type="ECO:0000256" key="2">
    <source>
        <dbReference type="ARBA" id="ARBA00022525"/>
    </source>
</evidence>
<dbReference type="OMA" id="CITLNCH"/>
<accession>Q5MIW5</accession>
<dbReference type="InterPro" id="IPR053308">
    <property type="entry name" value="Vago-like"/>
</dbReference>
<evidence type="ECO:0000313" key="5">
    <source>
        <dbReference type="EMBL" id="AAV90667.1"/>
    </source>
</evidence>
<evidence type="ECO:0000256" key="1">
    <source>
        <dbReference type="ARBA" id="ARBA00004613"/>
    </source>
</evidence>
<comment type="subcellular location">
    <subcellularLocation>
        <location evidence="1">Secreted</location>
    </subcellularLocation>
</comment>
<dbReference type="OrthoDB" id="7778241at2759"/>
<proteinExistence type="evidence at transcript level"/>
<evidence type="ECO:0000256" key="3">
    <source>
        <dbReference type="SAM" id="SignalP"/>
    </source>
</evidence>
<dbReference type="GO" id="GO:0005576">
    <property type="term" value="C:extracellular region"/>
    <property type="evidence" value="ECO:0007669"/>
    <property type="project" value="UniProtKB-SubCell"/>
</dbReference>
<dbReference type="PANTHER" id="PTHR39957">
    <property type="entry name" value="AT09846P1-RELATED"/>
    <property type="match status" value="1"/>
</dbReference>
<feature type="chain" id="PRO_5004260284" evidence="3">
    <location>
        <begin position="21"/>
        <end position="113"/>
    </location>
</feature>